<keyword evidence="1" id="KW-1133">Transmembrane helix</keyword>
<sequence length="135" mass="15554">MVTDGNDLQGEMDGKGLLYWALIINIKAWEKIRSTFRFFRKNLLESHPIIAFRCHGTIEAQWTRTRHSIPGLSSLPSPRLLIFIQATGGAEFCGVVFLKVLLYRYKIPFEPLGISDDEKTILDKSHSFFFFDENN</sequence>
<dbReference type="EMBL" id="CACTIH010003885">
    <property type="protein sequence ID" value="CAA2986765.1"/>
    <property type="molecule type" value="Genomic_DNA"/>
</dbReference>
<organism evidence="2 3">
    <name type="scientific">Olea europaea subsp. europaea</name>
    <dbReference type="NCBI Taxonomy" id="158383"/>
    <lineage>
        <taxon>Eukaryota</taxon>
        <taxon>Viridiplantae</taxon>
        <taxon>Streptophyta</taxon>
        <taxon>Embryophyta</taxon>
        <taxon>Tracheophyta</taxon>
        <taxon>Spermatophyta</taxon>
        <taxon>Magnoliopsida</taxon>
        <taxon>eudicotyledons</taxon>
        <taxon>Gunneridae</taxon>
        <taxon>Pentapetalae</taxon>
        <taxon>asterids</taxon>
        <taxon>lamiids</taxon>
        <taxon>Lamiales</taxon>
        <taxon>Oleaceae</taxon>
        <taxon>Oleeae</taxon>
        <taxon>Olea</taxon>
    </lineage>
</organism>
<accession>A0A8S0S654</accession>
<keyword evidence="1" id="KW-0472">Membrane</keyword>
<comment type="caution">
    <text evidence="2">The sequence shown here is derived from an EMBL/GenBank/DDBJ whole genome shotgun (WGS) entry which is preliminary data.</text>
</comment>
<keyword evidence="3" id="KW-1185">Reference proteome</keyword>
<evidence type="ECO:0000313" key="2">
    <source>
        <dbReference type="EMBL" id="CAA2986765.1"/>
    </source>
</evidence>
<keyword evidence="1" id="KW-0812">Transmembrane</keyword>
<feature type="transmembrane region" description="Helical" evidence="1">
    <location>
        <begin position="80"/>
        <end position="102"/>
    </location>
</feature>
<proteinExistence type="predicted"/>
<name>A0A8S0S654_OLEEU</name>
<dbReference type="Proteomes" id="UP000594638">
    <property type="component" value="Unassembled WGS sequence"/>
</dbReference>
<dbReference type="AlphaFoldDB" id="A0A8S0S654"/>
<evidence type="ECO:0000313" key="3">
    <source>
        <dbReference type="Proteomes" id="UP000594638"/>
    </source>
</evidence>
<dbReference type="Gramene" id="OE9A020293T1">
    <property type="protein sequence ID" value="OE9A020293C1"/>
    <property type="gene ID" value="OE9A020293"/>
</dbReference>
<protein>
    <submittedName>
        <fullName evidence="2">Uncharacterized protein</fullName>
    </submittedName>
</protein>
<evidence type="ECO:0000256" key="1">
    <source>
        <dbReference type="SAM" id="Phobius"/>
    </source>
</evidence>
<gene>
    <name evidence="2" type="ORF">OLEA9_A020293</name>
</gene>
<feature type="non-terminal residue" evidence="2">
    <location>
        <position position="135"/>
    </location>
</feature>
<reference evidence="2 3" key="1">
    <citation type="submission" date="2019-12" db="EMBL/GenBank/DDBJ databases">
        <authorList>
            <person name="Alioto T."/>
            <person name="Alioto T."/>
            <person name="Gomez Garrido J."/>
        </authorList>
    </citation>
    <scope>NUCLEOTIDE SEQUENCE [LARGE SCALE GENOMIC DNA]</scope>
</reference>